<dbReference type="InterPro" id="IPR042070">
    <property type="entry name" value="PucR_C-HTH_sf"/>
</dbReference>
<evidence type="ECO:0000259" key="4">
    <source>
        <dbReference type="Pfam" id="PF17853"/>
    </source>
</evidence>
<reference evidence="6" key="1">
    <citation type="submission" date="2015-01" db="EMBL/GenBank/DDBJ databases">
        <authorList>
            <person name="Aslett A.Martin."/>
            <person name="De Silva Nishadi"/>
        </authorList>
    </citation>
    <scope>NUCLEOTIDE SEQUENCE [LARGE SCALE GENOMIC DNA]</scope>
    <source>
        <strain evidence="6">UMC4404</strain>
    </source>
</reference>
<dbReference type="Pfam" id="PF07905">
    <property type="entry name" value="PucR"/>
    <property type="match status" value="1"/>
</dbReference>
<dbReference type="InterPro" id="IPR051448">
    <property type="entry name" value="CdaR-like_regulators"/>
</dbReference>
<dbReference type="InterPro" id="IPR041522">
    <property type="entry name" value="CdaR_GGDEF"/>
</dbReference>
<evidence type="ECO:0000256" key="1">
    <source>
        <dbReference type="ARBA" id="ARBA00006754"/>
    </source>
</evidence>
<accession>A0A9P1KYH2</accession>
<comment type="caution">
    <text evidence="5">The sequence shown here is derived from an EMBL/GenBank/DDBJ whole genome shotgun (WGS) entry which is preliminary data.</text>
</comment>
<name>A0A9P1KYH2_PARSO</name>
<dbReference type="Pfam" id="PF13556">
    <property type="entry name" value="HTH_30"/>
    <property type="match status" value="1"/>
</dbReference>
<proteinExistence type="inferred from homology"/>
<feature type="domain" description="CdaR GGDEF-like" evidence="4">
    <location>
        <begin position="155"/>
        <end position="283"/>
    </location>
</feature>
<evidence type="ECO:0000259" key="2">
    <source>
        <dbReference type="Pfam" id="PF07905"/>
    </source>
</evidence>
<dbReference type="InterPro" id="IPR025736">
    <property type="entry name" value="PucR_C-HTH_dom"/>
</dbReference>
<dbReference type="PANTHER" id="PTHR33744">
    <property type="entry name" value="CARBOHYDRATE DIACID REGULATOR"/>
    <property type="match status" value="1"/>
</dbReference>
<comment type="similarity">
    <text evidence="1">Belongs to the CdaR family.</text>
</comment>
<evidence type="ECO:0000313" key="6">
    <source>
        <dbReference type="Proteomes" id="UP000049685"/>
    </source>
</evidence>
<dbReference type="Gene3D" id="1.10.10.2840">
    <property type="entry name" value="PucR C-terminal helix-turn-helix domain"/>
    <property type="match status" value="1"/>
</dbReference>
<dbReference type="InterPro" id="IPR012914">
    <property type="entry name" value="PucR_dom"/>
</dbReference>
<dbReference type="Pfam" id="PF17853">
    <property type="entry name" value="GGDEF_2"/>
    <property type="match status" value="1"/>
</dbReference>
<dbReference type="Proteomes" id="UP000049685">
    <property type="component" value="Unassembled WGS sequence"/>
</dbReference>
<dbReference type="PANTHER" id="PTHR33744:SF1">
    <property type="entry name" value="DNA-BINDING TRANSCRIPTIONAL ACTIVATOR ADER"/>
    <property type="match status" value="1"/>
</dbReference>
<gene>
    <name evidence="5" type="ORF">UMC4404_06721</name>
</gene>
<sequence>MGFMAICCRDLFQLKNFSKAKLLAGEKGLNREISWPYVRTTESISQWLYGEELIFVIYTDIRTDDDSFLLLIEECIEKKLSGIVVLIDEKDIESIPKNVIDKANEEDFPIIVMPWNIKLIDITQEILFKLEQKQEEKKNAKRFLESIIFSQDHLQEDIHALAEFYNIKLRPFHYVCIFKIKTPSNASYDLEQINKHIIHSLEEAINTENQTLIPMEYANNLMFLIFTNDYNEGEKSVEAVEAVFNLVNSRYAEVENSLSFSRIRELNSDIKISYKEAFKALSMIDIYNRDSKIIKYKELGIIRWLVELSDIKEIQRYCYENLGPILEYDKKHGMDLMGTLKCYFQNNRHLLKTSQELFIHRNTLLYRLSTIKELLKIDLDDAMIDLELFNSILIYEFINLKNKKPL</sequence>
<dbReference type="EMBL" id="CDNY01000003">
    <property type="protein sequence ID" value="CEO32692.1"/>
    <property type="molecule type" value="Genomic_DNA"/>
</dbReference>
<feature type="domain" description="Purine catabolism PurC-like" evidence="2">
    <location>
        <begin position="10"/>
        <end position="127"/>
    </location>
</feature>
<organism evidence="5 6">
    <name type="scientific">Paraclostridium sordellii</name>
    <name type="common">Clostridium sordellii</name>
    <dbReference type="NCBI Taxonomy" id="1505"/>
    <lineage>
        <taxon>Bacteria</taxon>
        <taxon>Bacillati</taxon>
        <taxon>Bacillota</taxon>
        <taxon>Clostridia</taxon>
        <taxon>Peptostreptococcales</taxon>
        <taxon>Peptostreptococcaceae</taxon>
        <taxon>Paraclostridium</taxon>
    </lineage>
</organism>
<evidence type="ECO:0000259" key="3">
    <source>
        <dbReference type="Pfam" id="PF13556"/>
    </source>
</evidence>
<protein>
    <submittedName>
        <fullName evidence="5">Transcriptional regulatory protein</fullName>
    </submittedName>
</protein>
<evidence type="ECO:0000313" key="5">
    <source>
        <dbReference type="EMBL" id="CEO32692.1"/>
    </source>
</evidence>
<dbReference type="AlphaFoldDB" id="A0A9P1KYH2"/>
<feature type="domain" description="PucR C-terminal helix-turn-helix" evidence="3">
    <location>
        <begin position="336"/>
        <end position="382"/>
    </location>
</feature>